<reference evidence="2" key="1">
    <citation type="journal article" date="2020" name="Stud. Mycol.">
        <title>101 Dothideomycetes genomes: a test case for predicting lifestyles and emergence of pathogens.</title>
        <authorList>
            <person name="Haridas S."/>
            <person name="Albert R."/>
            <person name="Binder M."/>
            <person name="Bloem J."/>
            <person name="Labutti K."/>
            <person name="Salamov A."/>
            <person name="Andreopoulos B."/>
            <person name="Baker S."/>
            <person name="Barry K."/>
            <person name="Bills G."/>
            <person name="Bluhm B."/>
            <person name="Cannon C."/>
            <person name="Castanera R."/>
            <person name="Culley D."/>
            <person name="Daum C."/>
            <person name="Ezra D."/>
            <person name="Gonzalez J."/>
            <person name="Henrissat B."/>
            <person name="Kuo A."/>
            <person name="Liang C."/>
            <person name="Lipzen A."/>
            <person name="Lutzoni F."/>
            <person name="Magnuson J."/>
            <person name="Mondo S."/>
            <person name="Nolan M."/>
            <person name="Ohm R."/>
            <person name="Pangilinan J."/>
            <person name="Park H.-J."/>
            <person name="Ramirez L."/>
            <person name="Alfaro M."/>
            <person name="Sun H."/>
            <person name="Tritt A."/>
            <person name="Yoshinaga Y."/>
            <person name="Zwiers L.-H."/>
            <person name="Turgeon B."/>
            <person name="Goodwin S."/>
            <person name="Spatafora J."/>
            <person name="Crous P."/>
            <person name="Grigoriev I."/>
        </authorList>
    </citation>
    <scope>NUCLEOTIDE SEQUENCE</scope>
    <source>
        <strain evidence="2">CBS 122368</strain>
    </source>
</reference>
<keyword evidence="3" id="KW-1185">Reference proteome</keyword>
<feature type="compositionally biased region" description="Low complexity" evidence="1">
    <location>
        <begin position="506"/>
        <end position="521"/>
    </location>
</feature>
<feature type="region of interest" description="Disordered" evidence="1">
    <location>
        <begin position="286"/>
        <end position="305"/>
    </location>
</feature>
<sequence length="565" mass="61130">MATVTHSRFRATGSSFETSEQDEGSSNQEDHHDAAEQTLEAPNLITRICTPHVRASPKPVQLDGLRGYMRFDRDIDKKTLDRFRDVQERLQQPLAHYVRKKGRKSDSAVIRLMVLGTNSTDARPWIVVFCPEDRCKRVRKFFQQDMAQSVCASAHPQHFRFDVAVCAGPCGGPVHFSAFGAEPASAVCDMLEVYGDSANEGEDKETSCGTLIKLECGGGVRFATLGGIIKITKSDDSYVLCALTAGHFLPSRDAQATISSTSPSDACDESSSDDDDQSIMDVDSSIGDVASRGQATPPSSTTRESVIIEEGKTWHKLGTVSTASSSNQALEHDWAVVENIDRSVLLPNWPTELRGLQPPFELITKREIGIATQPKEVVVMSSAGFLKGQLSGLPTMVLLLYGHNFIEVYSISLLGSLALPVGTSGSWVVDPQTLEVYGHVVGQDPLGDVVVVPLHDTLEDVKHVLGAKTVTLARRMDISQLDSSSVAEALKPESNGGAKAQYSLRPSTSTPQSSSTAGTASLPPKDNKQTTSQSSLASSSTSCRLGCLRMRTSEMRLLYDTRDHP</sequence>
<feature type="region of interest" description="Disordered" evidence="1">
    <location>
        <begin position="489"/>
        <end position="539"/>
    </location>
</feature>
<dbReference type="GeneID" id="54581598"/>
<organism evidence="2 3">
    <name type="scientific">Trematosphaeria pertusa</name>
    <dbReference type="NCBI Taxonomy" id="390896"/>
    <lineage>
        <taxon>Eukaryota</taxon>
        <taxon>Fungi</taxon>
        <taxon>Dikarya</taxon>
        <taxon>Ascomycota</taxon>
        <taxon>Pezizomycotina</taxon>
        <taxon>Dothideomycetes</taxon>
        <taxon>Pleosporomycetidae</taxon>
        <taxon>Pleosporales</taxon>
        <taxon>Massarineae</taxon>
        <taxon>Trematosphaeriaceae</taxon>
        <taxon>Trematosphaeria</taxon>
    </lineage>
</organism>
<feature type="region of interest" description="Disordered" evidence="1">
    <location>
        <begin position="257"/>
        <end position="281"/>
    </location>
</feature>
<dbReference type="OrthoDB" id="5865767at2759"/>
<dbReference type="AlphaFoldDB" id="A0A6A6IU45"/>
<evidence type="ECO:0000256" key="1">
    <source>
        <dbReference type="SAM" id="MobiDB-lite"/>
    </source>
</evidence>
<dbReference type="EMBL" id="ML987191">
    <property type="protein sequence ID" value="KAF2253936.1"/>
    <property type="molecule type" value="Genomic_DNA"/>
</dbReference>
<evidence type="ECO:0000313" key="2">
    <source>
        <dbReference type="EMBL" id="KAF2253936.1"/>
    </source>
</evidence>
<feature type="compositionally biased region" description="Acidic residues" evidence="1">
    <location>
        <begin position="266"/>
        <end position="278"/>
    </location>
</feature>
<accession>A0A6A6IU45</accession>
<dbReference type="RefSeq" id="XP_033688940.1">
    <property type="nucleotide sequence ID" value="XM_033828268.1"/>
</dbReference>
<proteinExistence type="predicted"/>
<feature type="compositionally biased region" description="Low complexity" evidence="1">
    <location>
        <begin position="530"/>
        <end position="539"/>
    </location>
</feature>
<feature type="compositionally biased region" description="Polar residues" evidence="1">
    <location>
        <begin position="293"/>
        <end position="304"/>
    </location>
</feature>
<gene>
    <name evidence="2" type="ORF">BU26DRAFT_516199</name>
</gene>
<feature type="compositionally biased region" description="Polar residues" evidence="1">
    <location>
        <begin position="1"/>
        <end position="18"/>
    </location>
</feature>
<name>A0A6A6IU45_9PLEO</name>
<evidence type="ECO:0000313" key="3">
    <source>
        <dbReference type="Proteomes" id="UP000800094"/>
    </source>
</evidence>
<dbReference type="Proteomes" id="UP000800094">
    <property type="component" value="Unassembled WGS sequence"/>
</dbReference>
<protein>
    <submittedName>
        <fullName evidence="2">Uncharacterized protein</fullName>
    </submittedName>
</protein>
<feature type="region of interest" description="Disordered" evidence="1">
    <location>
        <begin position="1"/>
        <end position="33"/>
    </location>
</feature>